<feature type="repeat" description="ANK" evidence="3">
    <location>
        <begin position="51"/>
        <end position="77"/>
    </location>
</feature>
<dbReference type="InterPro" id="IPR036770">
    <property type="entry name" value="Ankyrin_rpt-contain_sf"/>
</dbReference>
<sequence length="220" mass="22878">MMGLDEDAIDEILYLARANEAAELESFLSELSAQAKQSKADLVTAAIDPNSRNSALHYAAANGHNDIIKLLLSVGTEKPSPGFLNAVNEAGNTPLHWAALNGHLESVKLLVNAGADVTLVNRAGHDAVYEAEINDKNDVVDWLLATVEELEKGIGQTGEATAGESADEDMDGANADGANADSAEGGDIASAHETTAGTAVESARKQMENLNTQDGAPQDG</sequence>
<dbReference type="PANTHER" id="PTHR24171">
    <property type="entry name" value="ANKYRIN REPEAT DOMAIN-CONTAINING PROTEIN 39-RELATED"/>
    <property type="match status" value="1"/>
</dbReference>
<dbReference type="SUPFAM" id="SSF48403">
    <property type="entry name" value="Ankyrin repeat"/>
    <property type="match status" value="1"/>
</dbReference>
<reference evidence="5" key="1">
    <citation type="submission" date="2021-12" db="EMBL/GenBank/DDBJ databases">
        <title>Curvularia clavata genome.</title>
        <authorList>
            <person name="Cao Y."/>
        </authorList>
    </citation>
    <scope>NUCLEOTIDE SEQUENCE</scope>
    <source>
        <strain evidence="5">Yc1106</strain>
    </source>
</reference>
<evidence type="ECO:0000256" key="2">
    <source>
        <dbReference type="ARBA" id="ARBA00023043"/>
    </source>
</evidence>
<dbReference type="InterPro" id="IPR002110">
    <property type="entry name" value="Ankyrin_rpt"/>
</dbReference>
<dbReference type="Proteomes" id="UP001056012">
    <property type="component" value="Chromosome 1"/>
</dbReference>
<feature type="compositionally biased region" description="Polar residues" evidence="4">
    <location>
        <begin position="208"/>
        <end position="220"/>
    </location>
</feature>
<dbReference type="VEuPathDB" id="FungiDB:yc1106_00292"/>
<dbReference type="GO" id="GO:0004842">
    <property type="term" value="F:ubiquitin-protein transferase activity"/>
    <property type="evidence" value="ECO:0007669"/>
    <property type="project" value="TreeGrafter"/>
</dbReference>
<evidence type="ECO:0000256" key="3">
    <source>
        <dbReference type="PROSITE-ProRule" id="PRU00023"/>
    </source>
</evidence>
<feature type="region of interest" description="Disordered" evidence="4">
    <location>
        <begin position="154"/>
        <end position="220"/>
    </location>
</feature>
<keyword evidence="6" id="KW-1185">Reference proteome</keyword>
<dbReference type="SMART" id="SM00248">
    <property type="entry name" value="ANK"/>
    <property type="match status" value="2"/>
</dbReference>
<dbReference type="OrthoDB" id="10057496at2759"/>
<dbReference type="EMBL" id="CP089274">
    <property type="protein sequence ID" value="USP73018.1"/>
    <property type="molecule type" value="Genomic_DNA"/>
</dbReference>
<dbReference type="Pfam" id="PF12796">
    <property type="entry name" value="Ank_2"/>
    <property type="match status" value="1"/>
</dbReference>
<feature type="repeat" description="ANK" evidence="3">
    <location>
        <begin position="90"/>
        <end position="122"/>
    </location>
</feature>
<gene>
    <name evidence="5" type="ORF">yc1106_00292</name>
</gene>
<dbReference type="PRINTS" id="PR01415">
    <property type="entry name" value="ANKYRIN"/>
</dbReference>
<feature type="compositionally biased region" description="Low complexity" evidence="4">
    <location>
        <begin position="172"/>
        <end position="187"/>
    </location>
</feature>
<dbReference type="GO" id="GO:0085020">
    <property type="term" value="P:protein K6-linked ubiquitination"/>
    <property type="evidence" value="ECO:0007669"/>
    <property type="project" value="TreeGrafter"/>
</dbReference>
<keyword evidence="2 3" id="KW-0040">ANK repeat</keyword>
<accession>A0A9Q8Z287</accession>
<evidence type="ECO:0008006" key="7">
    <source>
        <dbReference type="Google" id="ProtNLM"/>
    </source>
</evidence>
<organism evidence="5 6">
    <name type="scientific">Curvularia clavata</name>
    <dbReference type="NCBI Taxonomy" id="95742"/>
    <lineage>
        <taxon>Eukaryota</taxon>
        <taxon>Fungi</taxon>
        <taxon>Dikarya</taxon>
        <taxon>Ascomycota</taxon>
        <taxon>Pezizomycotina</taxon>
        <taxon>Dothideomycetes</taxon>
        <taxon>Pleosporomycetidae</taxon>
        <taxon>Pleosporales</taxon>
        <taxon>Pleosporineae</taxon>
        <taxon>Pleosporaceae</taxon>
        <taxon>Curvularia</taxon>
    </lineage>
</organism>
<protein>
    <recommendedName>
        <fullName evidence="7">Ankyrin</fullName>
    </recommendedName>
</protein>
<evidence type="ECO:0000256" key="4">
    <source>
        <dbReference type="SAM" id="MobiDB-lite"/>
    </source>
</evidence>
<dbReference type="Gene3D" id="1.25.40.20">
    <property type="entry name" value="Ankyrin repeat-containing domain"/>
    <property type="match status" value="1"/>
</dbReference>
<evidence type="ECO:0000313" key="6">
    <source>
        <dbReference type="Proteomes" id="UP001056012"/>
    </source>
</evidence>
<dbReference type="PANTHER" id="PTHR24171:SF8">
    <property type="entry name" value="BRCA1-ASSOCIATED RING DOMAIN PROTEIN 1"/>
    <property type="match status" value="1"/>
</dbReference>
<proteinExistence type="predicted"/>
<dbReference type="PROSITE" id="PS50088">
    <property type="entry name" value="ANK_REPEAT"/>
    <property type="match status" value="2"/>
</dbReference>
<name>A0A9Q8Z287_CURCL</name>
<evidence type="ECO:0000313" key="5">
    <source>
        <dbReference type="EMBL" id="USP73018.1"/>
    </source>
</evidence>
<dbReference type="PROSITE" id="PS50297">
    <property type="entry name" value="ANK_REP_REGION"/>
    <property type="match status" value="2"/>
</dbReference>
<keyword evidence="1" id="KW-0677">Repeat</keyword>
<dbReference type="AlphaFoldDB" id="A0A9Q8Z287"/>
<evidence type="ECO:0000256" key="1">
    <source>
        <dbReference type="ARBA" id="ARBA00022737"/>
    </source>
</evidence>